<dbReference type="AlphaFoldDB" id="A0A6J2U6G9"/>
<feature type="transmembrane region" description="Helical" evidence="8">
    <location>
        <begin position="67"/>
        <end position="89"/>
    </location>
</feature>
<feature type="transmembrane region" description="Helical" evidence="8">
    <location>
        <begin position="96"/>
        <end position="116"/>
    </location>
</feature>
<evidence type="ECO:0000256" key="1">
    <source>
        <dbReference type="ARBA" id="ARBA00004651"/>
    </source>
</evidence>
<dbReference type="Gene3D" id="1.20.1250.20">
    <property type="entry name" value="MFS general substrate transporter like domains"/>
    <property type="match status" value="1"/>
</dbReference>
<sequence>MKFNFSRVFQNPNSVLNRRNRHQLLVALLINILTFSHGIGVGWMSPVMRDLRTENSPFDFAVVVEELSWVGSVLGIGSIIGNILVGVLHDRIGRKLVMYILAIPHTGFWLLTYYAQSVEYLYVGRLLAGISGGGSYIALPIFISEIADANIRGTLGSTTMLSVNMGVLAGYIIATNVSYLSAPFCILALPTCYLLCNFLFPETPHYLIRKGRHEAAEKSYRYYKNFGANDGSAAIEFEELKSKLTKEQHLSSTANSLNLKDFATGQALKAYGTAIVLLLTYQFSGIFCITSYLADVFAASHTSLNANACTIVVGVVQIMGNYTTTLLCDKYGRKILLLVSCLGCAASLAAFGCFTHYADDASHDVAGTGWLPLMLLSLDIFLGSMGLVGCSVVLMVELFPAKIRSVSLSVFVVCLSGLVFVTLKIFPLCLAYWGISLTMWSCSAVSLFGFLYFSYFLEETKGKCLEDA</sequence>
<dbReference type="CDD" id="cd17358">
    <property type="entry name" value="MFS_GLUT6_8_Class3_like"/>
    <property type="match status" value="1"/>
</dbReference>
<evidence type="ECO:0000256" key="6">
    <source>
        <dbReference type="ARBA" id="ARBA00022989"/>
    </source>
</evidence>
<reference evidence="11" key="1">
    <citation type="submission" date="2025-08" db="UniProtKB">
        <authorList>
            <consortium name="RefSeq"/>
        </authorList>
    </citation>
    <scope>IDENTIFICATION</scope>
    <source>
        <strain evidence="11">11010-0011.00</strain>
        <tissue evidence="11">Whole body</tissue>
    </source>
</reference>
<proteinExistence type="predicted"/>
<evidence type="ECO:0000256" key="5">
    <source>
        <dbReference type="ARBA" id="ARBA00022692"/>
    </source>
</evidence>
<dbReference type="GO" id="GO:0051119">
    <property type="term" value="F:sugar transmembrane transporter activity"/>
    <property type="evidence" value="ECO:0007669"/>
    <property type="project" value="InterPro"/>
</dbReference>
<dbReference type="FunFam" id="1.20.1250.20:FF:000218">
    <property type="entry name" value="facilitated trehalose transporter Tret1"/>
    <property type="match status" value="1"/>
</dbReference>
<gene>
    <name evidence="11" type="primary">LOC115631347</name>
</gene>
<feature type="transmembrane region" description="Helical" evidence="8">
    <location>
        <begin position="408"/>
        <end position="426"/>
    </location>
</feature>
<dbReference type="InterPro" id="IPR036259">
    <property type="entry name" value="MFS_trans_sf"/>
</dbReference>
<evidence type="ECO:0000256" key="7">
    <source>
        <dbReference type="ARBA" id="ARBA00023136"/>
    </source>
</evidence>
<dbReference type="RefSeq" id="XP_030383924.1">
    <property type="nucleotide sequence ID" value="XM_030528064.1"/>
</dbReference>
<dbReference type="InterPro" id="IPR005828">
    <property type="entry name" value="MFS_sugar_transport-like"/>
</dbReference>
<feature type="transmembrane region" description="Helical" evidence="8">
    <location>
        <begin position="24"/>
        <end position="47"/>
    </location>
</feature>
<feature type="transmembrane region" description="Helical" evidence="8">
    <location>
        <begin position="122"/>
        <end position="143"/>
    </location>
</feature>
<dbReference type="InterPro" id="IPR020846">
    <property type="entry name" value="MFS_dom"/>
</dbReference>
<dbReference type="PROSITE" id="PS00217">
    <property type="entry name" value="SUGAR_TRANSPORT_2"/>
    <property type="match status" value="1"/>
</dbReference>
<dbReference type="SUPFAM" id="SSF103473">
    <property type="entry name" value="MFS general substrate transporter"/>
    <property type="match status" value="1"/>
</dbReference>
<dbReference type="InterPro" id="IPR005829">
    <property type="entry name" value="Sugar_transporter_CS"/>
</dbReference>
<feature type="transmembrane region" description="Helical" evidence="8">
    <location>
        <begin position="304"/>
        <end position="323"/>
    </location>
</feature>
<feature type="transmembrane region" description="Helical" evidence="8">
    <location>
        <begin position="335"/>
        <end position="358"/>
    </location>
</feature>
<accession>A0A6J2U6G9</accession>
<protein>
    <submittedName>
        <fullName evidence="11">Facilitated trehalose transporter Tret1-like</fullName>
    </submittedName>
</protein>
<dbReference type="GeneID" id="115631347"/>
<evidence type="ECO:0000313" key="10">
    <source>
        <dbReference type="Proteomes" id="UP000504634"/>
    </source>
</evidence>
<feature type="transmembrane region" description="Helical" evidence="8">
    <location>
        <begin position="432"/>
        <end position="453"/>
    </location>
</feature>
<feature type="transmembrane region" description="Helical" evidence="8">
    <location>
        <begin position="180"/>
        <end position="200"/>
    </location>
</feature>
<feature type="transmembrane region" description="Helical" evidence="8">
    <location>
        <begin position="270"/>
        <end position="292"/>
    </location>
</feature>
<dbReference type="InterPro" id="IPR044775">
    <property type="entry name" value="MFS_ERD6/Tret1-like"/>
</dbReference>
<keyword evidence="6 8" id="KW-1133">Transmembrane helix</keyword>
<keyword evidence="10" id="KW-1185">Reference proteome</keyword>
<feature type="transmembrane region" description="Helical" evidence="8">
    <location>
        <begin position="155"/>
        <end position="174"/>
    </location>
</feature>
<dbReference type="OrthoDB" id="8120565at2759"/>
<dbReference type="PANTHER" id="PTHR48021:SF33">
    <property type="entry name" value="AT22075P-RELATED"/>
    <property type="match status" value="1"/>
</dbReference>
<keyword evidence="4" id="KW-0762">Sugar transport</keyword>
<dbReference type="InterPro" id="IPR050549">
    <property type="entry name" value="MFS_Trehalose_Transporter"/>
</dbReference>
<dbReference type="Pfam" id="PF00083">
    <property type="entry name" value="Sugar_tr"/>
    <property type="match status" value="1"/>
</dbReference>
<comment type="subcellular location">
    <subcellularLocation>
        <location evidence="1">Cell membrane</location>
        <topology evidence="1">Multi-pass membrane protein</topology>
    </subcellularLocation>
</comment>
<evidence type="ECO:0000256" key="3">
    <source>
        <dbReference type="ARBA" id="ARBA00022475"/>
    </source>
</evidence>
<evidence type="ECO:0000259" key="9">
    <source>
        <dbReference type="PROSITE" id="PS50850"/>
    </source>
</evidence>
<evidence type="ECO:0000256" key="2">
    <source>
        <dbReference type="ARBA" id="ARBA00022448"/>
    </source>
</evidence>
<evidence type="ECO:0000256" key="8">
    <source>
        <dbReference type="SAM" id="Phobius"/>
    </source>
</evidence>
<evidence type="ECO:0000256" key="4">
    <source>
        <dbReference type="ARBA" id="ARBA00022597"/>
    </source>
</evidence>
<name>A0A6J2U6G9_DROLE</name>
<keyword evidence="7 8" id="KW-0472">Membrane</keyword>
<evidence type="ECO:0000313" key="11">
    <source>
        <dbReference type="RefSeq" id="XP_030383924.1"/>
    </source>
</evidence>
<keyword evidence="2" id="KW-0813">Transport</keyword>
<feature type="domain" description="Major facilitator superfamily (MFS) profile" evidence="9">
    <location>
        <begin position="26"/>
        <end position="461"/>
    </location>
</feature>
<keyword evidence="5 8" id="KW-0812">Transmembrane</keyword>
<dbReference type="PROSITE" id="PS50850">
    <property type="entry name" value="MFS"/>
    <property type="match status" value="1"/>
</dbReference>
<dbReference type="GO" id="GO:0005886">
    <property type="term" value="C:plasma membrane"/>
    <property type="evidence" value="ECO:0007669"/>
    <property type="project" value="UniProtKB-SubCell"/>
</dbReference>
<keyword evidence="3" id="KW-1003">Cell membrane</keyword>
<feature type="transmembrane region" description="Helical" evidence="8">
    <location>
        <begin position="370"/>
        <end position="396"/>
    </location>
</feature>
<organism evidence="10 11">
    <name type="scientific">Drosophila lebanonensis</name>
    <name type="common">Fruit fly</name>
    <name type="synonym">Scaptodrosophila lebanonensis</name>
    <dbReference type="NCBI Taxonomy" id="7225"/>
    <lineage>
        <taxon>Eukaryota</taxon>
        <taxon>Metazoa</taxon>
        <taxon>Ecdysozoa</taxon>
        <taxon>Arthropoda</taxon>
        <taxon>Hexapoda</taxon>
        <taxon>Insecta</taxon>
        <taxon>Pterygota</taxon>
        <taxon>Neoptera</taxon>
        <taxon>Endopterygota</taxon>
        <taxon>Diptera</taxon>
        <taxon>Brachycera</taxon>
        <taxon>Muscomorpha</taxon>
        <taxon>Ephydroidea</taxon>
        <taxon>Drosophilidae</taxon>
        <taxon>Scaptodrosophila</taxon>
    </lineage>
</organism>
<dbReference type="Proteomes" id="UP000504634">
    <property type="component" value="Unplaced"/>
</dbReference>
<dbReference type="PANTHER" id="PTHR48021">
    <property type="match status" value="1"/>
</dbReference>